<dbReference type="Pfam" id="PF04386">
    <property type="entry name" value="SspB"/>
    <property type="match status" value="1"/>
</dbReference>
<dbReference type="NCBIfam" id="NF008769">
    <property type="entry name" value="PRK11798.2-5"/>
    <property type="match status" value="1"/>
</dbReference>
<gene>
    <name evidence="2" type="ORF">JM946_24770</name>
</gene>
<dbReference type="GO" id="GO:0006508">
    <property type="term" value="P:proteolysis"/>
    <property type="evidence" value="ECO:0007669"/>
    <property type="project" value="UniProtKB-KW"/>
</dbReference>
<dbReference type="GO" id="GO:0008233">
    <property type="term" value="F:peptidase activity"/>
    <property type="evidence" value="ECO:0007669"/>
    <property type="project" value="UniProtKB-KW"/>
</dbReference>
<dbReference type="SUPFAM" id="SSF101738">
    <property type="entry name" value="SspB-like"/>
    <property type="match status" value="1"/>
</dbReference>
<dbReference type="PIRSF" id="PIRSF005276">
    <property type="entry name" value="SspB"/>
    <property type="match status" value="1"/>
</dbReference>
<dbReference type="InterPro" id="IPR036760">
    <property type="entry name" value="SspB-like_sf"/>
</dbReference>
<sequence>MADAPIRSRRPYLLRAMHEWISDSNQTPHIVVDASLQGVEVPRQYVQGGKIILNVSNNATSNLSLGNDVVRFRARFGAVTHDVHVPIAAVLGIYARETGQGMIFSEADAPPPQPPNAPTETPAGGAGPEVKRSKPTLKVVK</sequence>
<evidence type="ECO:0000256" key="1">
    <source>
        <dbReference type="SAM" id="MobiDB-lite"/>
    </source>
</evidence>
<comment type="caution">
    <text evidence="2">The sequence shown here is derived from an EMBL/GenBank/DDBJ whole genome shotgun (WGS) entry which is preliminary data.</text>
</comment>
<proteinExistence type="predicted"/>
<dbReference type="PANTHER" id="PTHR37486:SF1">
    <property type="entry name" value="STRINGENT STARVATION PROTEIN B"/>
    <property type="match status" value="1"/>
</dbReference>
<dbReference type="Gene3D" id="2.30.30.220">
    <property type="entry name" value="SspB-like"/>
    <property type="match status" value="1"/>
</dbReference>
<accession>A0ABS1X407</accession>
<feature type="region of interest" description="Disordered" evidence="1">
    <location>
        <begin position="104"/>
        <end position="141"/>
    </location>
</feature>
<evidence type="ECO:0000313" key="2">
    <source>
        <dbReference type="EMBL" id="MBM0107961.1"/>
    </source>
</evidence>
<dbReference type="InterPro" id="IPR007481">
    <property type="entry name" value="SspB"/>
</dbReference>
<dbReference type="Proteomes" id="UP000661077">
    <property type="component" value="Unassembled WGS sequence"/>
</dbReference>
<dbReference type="RefSeq" id="WP_269141100.1">
    <property type="nucleotide sequence ID" value="NZ_JAEVLS010000006.1"/>
</dbReference>
<evidence type="ECO:0000313" key="3">
    <source>
        <dbReference type="Proteomes" id="UP000661077"/>
    </source>
</evidence>
<keyword evidence="2" id="KW-0645">Protease</keyword>
<protein>
    <submittedName>
        <fullName evidence="2">ClpXP protease specificity-enhancing factor</fullName>
    </submittedName>
</protein>
<dbReference type="PANTHER" id="PTHR37486">
    <property type="entry name" value="STRINGENT STARVATION PROTEIN B"/>
    <property type="match status" value="1"/>
</dbReference>
<name>A0ABS1X407_9GAMM</name>
<organism evidence="2 3">
    <name type="scientific">Steroidobacter gossypii</name>
    <dbReference type="NCBI Taxonomy" id="2805490"/>
    <lineage>
        <taxon>Bacteria</taxon>
        <taxon>Pseudomonadati</taxon>
        <taxon>Pseudomonadota</taxon>
        <taxon>Gammaproteobacteria</taxon>
        <taxon>Steroidobacterales</taxon>
        <taxon>Steroidobacteraceae</taxon>
        <taxon>Steroidobacter</taxon>
    </lineage>
</organism>
<dbReference type="EMBL" id="JAEVLS010000006">
    <property type="protein sequence ID" value="MBM0107961.1"/>
    <property type="molecule type" value="Genomic_DNA"/>
</dbReference>
<keyword evidence="2" id="KW-0378">Hydrolase</keyword>
<keyword evidence="3" id="KW-1185">Reference proteome</keyword>
<reference evidence="2 3" key="1">
    <citation type="journal article" date="2021" name="Int. J. Syst. Evol. Microbiol.">
        <title>Steroidobacter gossypii sp. nov., isolated from soil of cotton cropping field.</title>
        <authorList>
            <person name="Huang R."/>
            <person name="Yang S."/>
            <person name="Zhen C."/>
            <person name="Liu W."/>
        </authorList>
    </citation>
    <scope>NUCLEOTIDE SEQUENCE [LARGE SCALE GENOMIC DNA]</scope>
    <source>
        <strain evidence="2 3">S1-65</strain>
    </source>
</reference>